<gene>
    <name evidence="2" type="ORF">GGQ61_002135</name>
</gene>
<accession>A0A839ZZ37</accession>
<keyword evidence="2" id="KW-0689">Ribosomal protein</keyword>
<dbReference type="InterPro" id="IPR016181">
    <property type="entry name" value="Acyl_CoA_acyltransferase"/>
</dbReference>
<sequence length="214" mass="23294">MTEAEILELRRGAEAPVAAVMGDIGAVAQDLSAAFSTDPVFNWFLRADARHDSARLKLFQVLIAMGLTDGEVFRPASGGAASIWLPSESLGPTPFLQELRALPRIIGATGIARLSRMSAMRRMMDAHHPKTPPHAYLWFLGVRPEAQGLGVGSRMLAAGLARVDAKGLPAYLESSSPANVPLYRRHGFEVVEVLKARPDAPEMWAMWREARPAE</sequence>
<dbReference type="Pfam" id="PF00583">
    <property type="entry name" value="Acetyltransf_1"/>
    <property type="match status" value="1"/>
</dbReference>
<evidence type="ECO:0000313" key="2">
    <source>
        <dbReference type="EMBL" id="MBB3891418.1"/>
    </source>
</evidence>
<dbReference type="InterPro" id="IPR000182">
    <property type="entry name" value="GNAT_dom"/>
</dbReference>
<evidence type="ECO:0000313" key="3">
    <source>
        <dbReference type="Proteomes" id="UP000530564"/>
    </source>
</evidence>
<keyword evidence="3" id="KW-1185">Reference proteome</keyword>
<dbReference type="Gene3D" id="3.40.630.30">
    <property type="match status" value="1"/>
</dbReference>
<dbReference type="CDD" id="cd04301">
    <property type="entry name" value="NAT_SF"/>
    <property type="match status" value="1"/>
</dbReference>
<dbReference type="PANTHER" id="PTHR42791">
    <property type="entry name" value="GNAT FAMILY ACETYLTRANSFERASE"/>
    <property type="match status" value="1"/>
</dbReference>
<dbReference type="PROSITE" id="PS51186">
    <property type="entry name" value="GNAT"/>
    <property type="match status" value="1"/>
</dbReference>
<dbReference type="PANTHER" id="PTHR42791:SF1">
    <property type="entry name" value="N-ACETYLTRANSFERASE DOMAIN-CONTAINING PROTEIN"/>
    <property type="match status" value="1"/>
</dbReference>
<organism evidence="2 3">
    <name type="scientific">Phenylobacterium haematophilum</name>
    <dbReference type="NCBI Taxonomy" id="98513"/>
    <lineage>
        <taxon>Bacteria</taxon>
        <taxon>Pseudomonadati</taxon>
        <taxon>Pseudomonadota</taxon>
        <taxon>Alphaproteobacteria</taxon>
        <taxon>Caulobacterales</taxon>
        <taxon>Caulobacteraceae</taxon>
        <taxon>Phenylobacterium</taxon>
    </lineage>
</organism>
<proteinExistence type="predicted"/>
<dbReference type="Proteomes" id="UP000530564">
    <property type="component" value="Unassembled WGS sequence"/>
</dbReference>
<protein>
    <submittedName>
        <fullName evidence="2">Ribosomal protein S18 acetylase RimI-like enzyme</fullName>
    </submittedName>
</protein>
<evidence type="ECO:0000259" key="1">
    <source>
        <dbReference type="PROSITE" id="PS51186"/>
    </source>
</evidence>
<dbReference type="AlphaFoldDB" id="A0A839ZZ37"/>
<dbReference type="SUPFAM" id="SSF55729">
    <property type="entry name" value="Acyl-CoA N-acyltransferases (Nat)"/>
    <property type="match status" value="1"/>
</dbReference>
<feature type="domain" description="N-acetyltransferase" evidence="1">
    <location>
        <begin position="71"/>
        <end position="211"/>
    </location>
</feature>
<keyword evidence="2" id="KW-0687">Ribonucleoprotein</keyword>
<dbReference type="InterPro" id="IPR052523">
    <property type="entry name" value="Trichothecene_AcTrans"/>
</dbReference>
<comment type="caution">
    <text evidence="2">The sequence shown here is derived from an EMBL/GenBank/DDBJ whole genome shotgun (WGS) entry which is preliminary data.</text>
</comment>
<dbReference type="RefSeq" id="WP_183772246.1">
    <property type="nucleotide sequence ID" value="NZ_JACIDK010000002.1"/>
</dbReference>
<dbReference type="GO" id="GO:0016747">
    <property type="term" value="F:acyltransferase activity, transferring groups other than amino-acyl groups"/>
    <property type="evidence" value="ECO:0007669"/>
    <property type="project" value="InterPro"/>
</dbReference>
<dbReference type="EMBL" id="JACIDK010000002">
    <property type="protein sequence ID" value="MBB3891418.1"/>
    <property type="molecule type" value="Genomic_DNA"/>
</dbReference>
<name>A0A839ZZ37_9CAUL</name>
<reference evidence="2 3" key="1">
    <citation type="submission" date="2020-08" db="EMBL/GenBank/DDBJ databases">
        <title>Genomic Encyclopedia of Type Strains, Phase IV (KMG-IV): sequencing the most valuable type-strain genomes for metagenomic binning, comparative biology and taxonomic classification.</title>
        <authorList>
            <person name="Goeker M."/>
        </authorList>
    </citation>
    <scope>NUCLEOTIDE SEQUENCE [LARGE SCALE GENOMIC DNA]</scope>
    <source>
        <strain evidence="2 3">DSM 21793</strain>
    </source>
</reference>
<dbReference type="GO" id="GO:0005840">
    <property type="term" value="C:ribosome"/>
    <property type="evidence" value="ECO:0007669"/>
    <property type="project" value="UniProtKB-KW"/>
</dbReference>